<keyword evidence="3" id="KW-0238">DNA-binding</keyword>
<dbReference type="OrthoDB" id="49610at2759"/>
<feature type="compositionally biased region" description="Polar residues" evidence="6">
    <location>
        <begin position="214"/>
        <end position="226"/>
    </location>
</feature>
<dbReference type="GO" id="GO:0005634">
    <property type="term" value="C:nucleus"/>
    <property type="evidence" value="ECO:0007669"/>
    <property type="project" value="UniProtKB-SubCell"/>
</dbReference>
<organism evidence="8 9">
    <name type="scientific">Halteria grandinella</name>
    <dbReference type="NCBI Taxonomy" id="5974"/>
    <lineage>
        <taxon>Eukaryota</taxon>
        <taxon>Sar</taxon>
        <taxon>Alveolata</taxon>
        <taxon>Ciliophora</taxon>
        <taxon>Intramacronucleata</taxon>
        <taxon>Spirotrichea</taxon>
        <taxon>Stichotrichia</taxon>
        <taxon>Sporadotrichida</taxon>
        <taxon>Halteriidae</taxon>
        <taxon>Halteria</taxon>
    </lineage>
</organism>
<reference evidence="8" key="1">
    <citation type="submission" date="2019-06" db="EMBL/GenBank/DDBJ databases">
        <authorList>
            <person name="Zheng W."/>
        </authorList>
    </citation>
    <scope>NUCLEOTIDE SEQUENCE</scope>
    <source>
        <strain evidence="8">QDHG01</strain>
    </source>
</reference>
<dbReference type="Proteomes" id="UP000785679">
    <property type="component" value="Unassembled WGS sequence"/>
</dbReference>
<name>A0A8J8T5X4_HALGN</name>
<feature type="compositionally biased region" description="Polar residues" evidence="6">
    <location>
        <begin position="358"/>
        <end position="374"/>
    </location>
</feature>
<protein>
    <recommendedName>
        <fullName evidence="7">AP2/ERF domain-containing protein</fullName>
    </recommendedName>
</protein>
<evidence type="ECO:0000256" key="1">
    <source>
        <dbReference type="ARBA" id="ARBA00004123"/>
    </source>
</evidence>
<keyword evidence="5" id="KW-0539">Nucleus</keyword>
<sequence>MRAIEILIEALQNKSNSSLNHQQQLTQSIIEKITEGRKDFIECAAKSNPEILMSIKNALQSEISSSTVGGMKNTQSDFQGKLQERSAGFSSPGNSVGHRESQLPMLQHHITTENQIKQRTSADISGLLTNKVLIPSPLYKLVVRQDDSLPSTRVSGPVSTCHWDLDHSQMRFDKSKSHLGLYQNPNSTQNDVDCPVGAPLLIDIKSPQNIPTSLQHTATENSSSADDQSEEIKSESAKFRQLEGEQKDTTTLKDQANAKDEGKICIKKTYEKIDYNEEVTAASVLVPDHLSANELKNLTPLEMSVIIDQMLDNEAEQDFAPQVRALRRQMAEALLYKRPHDVMITPAEKQYRGPQIVPSRSKNAGKTKTSIQNSSQQVFRGSQFRGISKNGGSSWQVLVMVNREKKYLGSMPNEEGAARLYDRVVIQQQGLKAKTNFSYTRDDLAQILKMRSLA</sequence>
<comment type="caution">
    <text evidence="8">The sequence shown here is derived from an EMBL/GenBank/DDBJ whole genome shotgun (WGS) entry which is preliminary data.</text>
</comment>
<accession>A0A8J8T5X4</accession>
<dbReference type="InterPro" id="IPR016177">
    <property type="entry name" value="DNA-bd_dom_sf"/>
</dbReference>
<gene>
    <name evidence="8" type="ORF">FGO68_gene3610</name>
</gene>
<feature type="region of interest" description="Disordered" evidence="6">
    <location>
        <begin position="351"/>
        <end position="374"/>
    </location>
</feature>
<evidence type="ECO:0000256" key="4">
    <source>
        <dbReference type="ARBA" id="ARBA00023163"/>
    </source>
</evidence>
<keyword evidence="2" id="KW-0805">Transcription regulation</keyword>
<evidence type="ECO:0000256" key="2">
    <source>
        <dbReference type="ARBA" id="ARBA00023015"/>
    </source>
</evidence>
<proteinExistence type="predicted"/>
<dbReference type="AlphaFoldDB" id="A0A8J8T5X4"/>
<comment type="subcellular location">
    <subcellularLocation>
        <location evidence="1">Nucleus</location>
    </subcellularLocation>
</comment>
<keyword evidence="4" id="KW-0804">Transcription</keyword>
<dbReference type="GO" id="GO:0003677">
    <property type="term" value="F:DNA binding"/>
    <property type="evidence" value="ECO:0007669"/>
    <property type="project" value="UniProtKB-KW"/>
</dbReference>
<evidence type="ECO:0000256" key="3">
    <source>
        <dbReference type="ARBA" id="ARBA00023125"/>
    </source>
</evidence>
<feature type="compositionally biased region" description="Basic and acidic residues" evidence="6">
    <location>
        <begin position="230"/>
        <end position="249"/>
    </location>
</feature>
<dbReference type="SMART" id="SM00380">
    <property type="entry name" value="AP2"/>
    <property type="match status" value="1"/>
</dbReference>
<feature type="region of interest" description="Disordered" evidence="6">
    <location>
        <begin position="214"/>
        <end position="249"/>
    </location>
</feature>
<evidence type="ECO:0000256" key="6">
    <source>
        <dbReference type="SAM" id="MobiDB-lite"/>
    </source>
</evidence>
<feature type="domain" description="AP2/ERF" evidence="7">
    <location>
        <begin position="383"/>
        <end position="438"/>
    </location>
</feature>
<evidence type="ECO:0000313" key="8">
    <source>
        <dbReference type="EMBL" id="TNV83479.1"/>
    </source>
</evidence>
<dbReference type="PROSITE" id="PS51032">
    <property type="entry name" value="AP2_ERF"/>
    <property type="match status" value="1"/>
</dbReference>
<keyword evidence="9" id="KW-1185">Reference proteome</keyword>
<dbReference type="Gene3D" id="3.30.730.10">
    <property type="entry name" value="AP2/ERF domain"/>
    <property type="match status" value="1"/>
</dbReference>
<dbReference type="SUPFAM" id="SSF54171">
    <property type="entry name" value="DNA-binding domain"/>
    <property type="match status" value="1"/>
</dbReference>
<dbReference type="InterPro" id="IPR036955">
    <property type="entry name" value="AP2/ERF_dom_sf"/>
</dbReference>
<dbReference type="GO" id="GO:0003700">
    <property type="term" value="F:DNA-binding transcription factor activity"/>
    <property type="evidence" value="ECO:0007669"/>
    <property type="project" value="InterPro"/>
</dbReference>
<evidence type="ECO:0000313" key="9">
    <source>
        <dbReference type="Proteomes" id="UP000785679"/>
    </source>
</evidence>
<dbReference type="EMBL" id="RRYP01003794">
    <property type="protein sequence ID" value="TNV83479.1"/>
    <property type="molecule type" value="Genomic_DNA"/>
</dbReference>
<evidence type="ECO:0000256" key="5">
    <source>
        <dbReference type="ARBA" id="ARBA00023242"/>
    </source>
</evidence>
<dbReference type="InterPro" id="IPR001471">
    <property type="entry name" value="AP2/ERF_dom"/>
</dbReference>
<evidence type="ECO:0000259" key="7">
    <source>
        <dbReference type="PROSITE" id="PS51032"/>
    </source>
</evidence>